<name>A0A9Q3BYL7_9BASI</name>
<feature type="compositionally biased region" description="Polar residues" evidence="1">
    <location>
        <begin position="40"/>
        <end position="56"/>
    </location>
</feature>
<dbReference type="AlphaFoldDB" id="A0A9Q3BYL7"/>
<dbReference type="EMBL" id="AVOT02003943">
    <property type="protein sequence ID" value="MBW0474991.1"/>
    <property type="molecule type" value="Genomic_DNA"/>
</dbReference>
<feature type="compositionally biased region" description="Basic and acidic residues" evidence="1">
    <location>
        <begin position="58"/>
        <end position="67"/>
    </location>
</feature>
<evidence type="ECO:0000256" key="1">
    <source>
        <dbReference type="SAM" id="MobiDB-lite"/>
    </source>
</evidence>
<gene>
    <name evidence="2" type="ORF">O181_014706</name>
</gene>
<accession>A0A9Q3BYL7</accession>
<sequence length="103" mass="11877">MSCKEKIKKMKNYWNNQILLSIEEKKELDMIPDLEKEGTEASTSSRTAQRQAQGTAEQAERSHDQKRTGKARPIGTDLTHKGMGFPTWILQLWKAYSRWPGLL</sequence>
<evidence type="ECO:0000313" key="3">
    <source>
        <dbReference type="Proteomes" id="UP000765509"/>
    </source>
</evidence>
<keyword evidence="3" id="KW-1185">Reference proteome</keyword>
<comment type="caution">
    <text evidence="2">The sequence shown here is derived from an EMBL/GenBank/DDBJ whole genome shotgun (WGS) entry which is preliminary data.</text>
</comment>
<feature type="region of interest" description="Disordered" evidence="1">
    <location>
        <begin position="31"/>
        <end position="82"/>
    </location>
</feature>
<protein>
    <submittedName>
        <fullName evidence="2">Uncharacterized protein</fullName>
    </submittedName>
</protein>
<evidence type="ECO:0000313" key="2">
    <source>
        <dbReference type="EMBL" id="MBW0474991.1"/>
    </source>
</evidence>
<proteinExistence type="predicted"/>
<reference evidence="2" key="1">
    <citation type="submission" date="2021-03" db="EMBL/GenBank/DDBJ databases">
        <title>Draft genome sequence of rust myrtle Austropuccinia psidii MF-1, a brazilian biotype.</title>
        <authorList>
            <person name="Quecine M.C."/>
            <person name="Pachon D.M.R."/>
            <person name="Bonatelli M.L."/>
            <person name="Correr F.H."/>
            <person name="Franceschini L.M."/>
            <person name="Leite T.F."/>
            <person name="Margarido G.R.A."/>
            <person name="Almeida C.A."/>
            <person name="Ferrarezi J.A."/>
            <person name="Labate C.A."/>
        </authorList>
    </citation>
    <scope>NUCLEOTIDE SEQUENCE</scope>
    <source>
        <strain evidence="2">MF-1</strain>
    </source>
</reference>
<organism evidence="2 3">
    <name type="scientific">Austropuccinia psidii MF-1</name>
    <dbReference type="NCBI Taxonomy" id="1389203"/>
    <lineage>
        <taxon>Eukaryota</taxon>
        <taxon>Fungi</taxon>
        <taxon>Dikarya</taxon>
        <taxon>Basidiomycota</taxon>
        <taxon>Pucciniomycotina</taxon>
        <taxon>Pucciniomycetes</taxon>
        <taxon>Pucciniales</taxon>
        <taxon>Sphaerophragmiaceae</taxon>
        <taxon>Austropuccinia</taxon>
    </lineage>
</organism>
<dbReference type="Proteomes" id="UP000765509">
    <property type="component" value="Unassembled WGS sequence"/>
</dbReference>